<reference evidence="1" key="1">
    <citation type="submission" date="2020-08" db="EMBL/GenBank/DDBJ databases">
        <title>Multicomponent nature underlies the extraordinary mechanical properties of spider dragline silk.</title>
        <authorList>
            <person name="Kono N."/>
            <person name="Nakamura H."/>
            <person name="Mori M."/>
            <person name="Yoshida Y."/>
            <person name="Ohtoshi R."/>
            <person name="Malay A.D."/>
            <person name="Moran D.A.P."/>
            <person name="Tomita M."/>
            <person name="Numata K."/>
            <person name="Arakawa K."/>
        </authorList>
    </citation>
    <scope>NUCLEOTIDE SEQUENCE</scope>
</reference>
<protein>
    <submittedName>
        <fullName evidence="1">Uncharacterized protein</fullName>
    </submittedName>
</protein>
<gene>
    <name evidence="1" type="ORF">TNCV_845301</name>
</gene>
<dbReference type="Proteomes" id="UP000887159">
    <property type="component" value="Unassembled WGS sequence"/>
</dbReference>
<organism evidence="1 2">
    <name type="scientific">Trichonephila clavipes</name>
    <name type="common">Golden silk orbweaver</name>
    <name type="synonym">Nephila clavipes</name>
    <dbReference type="NCBI Taxonomy" id="2585209"/>
    <lineage>
        <taxon>Eukaryota</taxon>
        <taxon>Metazoa</taxon>
        <taxon>Ecdysozoa</taxon>
        <taxon>Arthropoda</taxon>
        <taxon>Chelicerata</taxon>
        <taxon>Arachnida</taxon>
        <taxon>Araneae</taxon>
        <taxon>Araneomorphae</taxon>
        <taxon>Entelegynae</taxon>
        <taxon>Araneoidea</taxon>
        <taxon>Nephilidae</taxon>
        <taxon>Trichonephila</taxon>
    </lineage>
</organism>
<name>A0A8X6WHF6_TRICX</name>
<accession>A0A8X6WHF6</accession>
<proteinExistence type="predicted"/>
<sequence>MLSECQPSVPKCNTVPSTTNNLLASVASSSSTISNSLCSSAPSSLSNQTSLLTFTSSKFTALPTENLPSAPAPNTSTPHRKIDLPLHLLQLGL</sequence>
<dbReference type="AlphaFoldDB" id="A0A8X6WHF6"/>
<evidence type="ECO:0000313" key="1">
    <source>
        <dbReference type="EMBL" id="GFY34840.1"/>
    </source>
</evidence>
<comment type="caution">
    <text evidence="1">The sequence shown here is derived from an EMBL/GenBank/DDBJ whole genome shotgun (WGS) entry which is preliminary data.</text>
</comment>
<evidence type="ECO:0000313" key="2">
    <source>
        <dbReference type="Proteomes" id="UP000887159"/>
    </source>
</evidence>
<keyword evidence="2" id="KW-1185">Reference proteome</keyword>
<dbReference type="EMBL" id="BMAU01021428">
    <property type="protein sequence ID" value="GFY34840.1"/>
    <property type="molecule type" value="Genomic_DNA"/>
</dbReference>